<keyword evidence="1" id="KW-0812">Transmembrane</keyword>
<feature type="transmembrane region" description="Helical" evidence="1">
    <location>
        <begin position="12"/>
        <end position="33"/>
    </location>
</feature>
<feature type="transmembrane region" description="Helical" evidence="1">
    <location>
        <begin position="80"/>
        <end position="101"/>
    </location>
</feature>
<feature type="transmembrane region" description="Helical" evidence="1">
    <location>
        <begin position="53"/>
        <end position="74"/>
    </location>
</feature>
<accession>A0A8H4QFV9</accession>
<reference evidence="2 3" key="1">
    <citation type="submission" date="2019-12" db="EMBL/GenBank/DDBJ databases">
        <authorList>
            <person name="Floudas D."/>
            <person name="Bentzer J."/>
            <person name="Ahren D."/>
            <person name="Johansson T."/>
            <person name="Persson P."/>
            <person name="Tunlid A."/>
        </authorList>
    </citation>
    <scope>NUCLEOTIDE SEQUENCE [LARGE SCALE GENOMIC DNA]</scope>
    <source>
        <strain evidence="2 3">CBS 102.39</strain>
    </source>
</reference>
<protein>
    <submittedName>
        <fullName evidence="2">Uncharacterized protein</fullName>
    </submittedName>
</protein>
<evidence type="ECO:0000256" key="1">
    <source>
        <dbReference type="SAM" id="Phobius"/>
    </source>
</evidence>
<proteinExistence type="predicted"/>
<dbReference type="EMBL" id="JAACJL010000059">
    <property type="protein sequence ID" value="KAF4609946.1"/>
    <property type="molecule type" value="Genomic_DNA"/>
</dbReference>
<keyword evidence="1" id="KW-0472">Membrane</keyword>
<dbReference type="Proteomes" id="UP000521872">
    <property type="component" value="Unassembled WGS sequence"/>
</dbReference>
<keyword evidence="1" id="KW-1133">Transmembrane helix</keyword>
<sequence length="172" mass="18383">MSPLTKKIGAFGVAAMGIVLNIGITALTIGRILWIARKVKSRVGREMVSHYQFAVGILIESGLLYTVAFILTISLASTNLLLMAAAMAIRMACIAPLLLVVQIAMGQTTKSVDEIVSKSLRMSTAPVILDTIVSVGVEDGRDRSIHMSPAVEDIVSRKSFDIPSGVQRSAEK</sequence>
<name>A0A8H4QFV9_9AGAR</name>
<dbReference type="AlphaFoldDB" id="A0A8H4QFV9"/>
<keyword evidence="3" id="KW-1185">Reference proteome</keyword>
<comment type="caution">
    <text evidence="2">The sequence shown here is derived from an EMBL/GenBank/DDBJ whole genome shotgun (WGS) entry which is preliminary data.</text>
</comment>
<evidence type="ECO:0000313" key="3">
    <source>
        <dbReference type="Proteomes" id="UP000521872"/>
    </source>
</evidence>
<gene>
    <name evidence="2" type="ORF">D9613_010651</name>
</gene>
<evidence type="ECO:0000313" key="2">
    <source>
        <dbReference type="EMBL" id="KAF4609946.1"/>
    </source>
</evidence>
<organism evidence="2 3">
    <name type="scientific">Agrocybe pediades</name>
    <dbReference type="NCBI Taxonomy" id="84607"/>
    <lineage>
        <taxon>Eukaryota</taxon>
        <taxon>Fungi</taxon>
        <taxon>Dikarya</taxon>
        <taxon>Basidiomycota</taxon>
        <taxon>Agaricomycotina</taxon>
        <taxon>Agaricomycetes</taxon>
        <taxon>Agaricomycetidae</taxon>
        <taxon>Agaricales</taxon>
        <taxon>Agaricineae</taxon>
        <taxon>Strophariaceae</taxon>
        <taxon>Agrocybe</taxon>
    </lineage>
</organism>